<dbReference type="PANTHER" id="PTHR47481:SF40">
    <property type="entry name" value="RETROTRANSPOSON GAG DOMAIN-CONTAINING PROTEIN"/>
    <property type="match status" value="1"/>
</dbReference>
<evidence type="ECO:0000313" key="1">
    <source>
        <dbReference type="EMBL" id="KAL3633608.1"/>
    </source>
</evidence>
<keyword evidence="2" id="KW-1185">Reference proteome</keyword>
<comment type="caution">
    <text evidence="1">The sequence shown here is derived from an EMBL/GenBank/DDBJ whole genome shotgun (WGS) entry which is preliminary data.</text>
</comment>
<name>A0ABD3CUC9_9LAMI</name>
<sequence>MSKDGSDTTATALHPVYTVANVQNKIRTLDGTKVAYSSWTKLFLLHAVAYKVLNHLDGSPPPLEDDPGYGQWIEIDALVLQWIYRTLSDDLLVRMLDTDTTAYAAWTKIQQNFLSNKGSRAAALEQEFSNLTLSSCADDSPKSNT</sequence>
<dbReference type="PANTHER" id="PTHR47481">
    <property type="match status" value="1"/>
</dbReference>
<proteinExistence type="predicted"/>
<reference evidence="2" key="1">
    <citation type="journal article" date="2024" name="IScience">
        <title>Strigolactones Initiate the Formation of Haustorium-like Structures in Castilleja.</title>
        <authorList>
            <person name="Buerger M."/>
            <person name="Peterson D."/>
            <person name="Chory J."/>
        </authorList>
    </citation>
    <scope>NUCLEOTIDE SEQUENCE [LARGE SCALE GENOMIC DNA]</scope>
</reference>
<dbReference type="AlphaFoldDB" id="A0ABD3CUC9"/>
<organism evidence="1 2">
    <name type="scientific">Castilleja foliolosa</name>
    <dbReference type="NCBI Taxonomy" id="1961234"/>
    <lineage>
        <taxon>Eukaryota</taxon>
        <taxon>Viridiplantae</taxon>
        <taxon>Streptophyta</taxon>
        <taxon>Embryophyta</taxon>
        <taxon>Tracheophyta</taxon>
        <taxon>Spermatophyta</taxon>
        <taxon>Magnoliopsida</taxon>
        <taxon>eudicotyledons</taxon>
        <taxon>Gunneridae</taxon>
        <taxon>Pentapetalae</taxon>
        <taxon>asterids</taxon>
        <taxon>lamiids</taxon>
        <taxon>Lamiales</taxon>
        <taxon>Orobanchaceae</taxon>
        <taxon>Pedicularideae</taxon>
        <taxon>Castillejinae</taxon>
        <taxon>Castilleja</taxon>
    </lineage>
</organism>
<dbReference type="EMBL" id="JAVIJP010000029">
    <property type="protein sequence ID" value="KAL3633608.1"/>
    <property type="molecule type" value="Genomic_DNA"/>
</dbReference>
<dbReference type="Proteomes" id="UP001632038">
    <property type="component" value="Unassembled WGS sequence"/>
</dbReference>
<accession>A0ABD3CUC9</accession>
<evidence type="ECO:0000313" key="2">
    <source>
        <dbReference type="Proteomes" id="UP001632038"/>
    </source>
</evidence>
<protein>
    <submittedName>
        <fullName evidence="1">Uncharacterized protein</fullName>
    </submittedName>
</protein>
<gene>
    <name evidence="1" type="ORF">CASFOL_022370</name>
</gene>